<keyword evidence="3" id="KW-0645">Protease</keyword>
<keyword evidence="5" id="KW-0378">Hydrolase</keyword>
<dbReference type="PROSITE" id="PS00138">
    <property type="entry name" value="SUBTILASE_SER"/>
    <property type="match status" value="1"/>
</dbReference>
<dbReference type="SUPFAM" id="SSF52025">
    <property type="entry name" value="PA domain"/>
    <property type="match status" value="1"/>
</dbReference>
<keyword evidence="2" id="KW-0134">Cell wall</keyword>
<proteinExistence type="inferred from homology"/>
<dbReference type="PROSITE" id="PS51892">
    <property type="entry name" value="SUBTILASE"/>
    <property type="match status" value="1"/>
</dbReference>
<feature type="domain" description="Peptidase S8/S53" evidence="8">
    <location>
        <begin position="9"/>
        <end position="179"/>
    </location>
</feature>
<dbReference type="InterPro" id="IPR046450">
    <property type="entry name" value="PA_dom_sf"/>
</dbReference>
<dbReference type="InterPro" id="IPR000209">
    <property type="entry name" value="Peptidase_S8/S53_dom"/>
</dbReference>
<dbReference type="InterPro" id="IPR013783">
    <property type="entry name" value="Ig-like_fold"/>
</dbReference>
<evidence type="ECO:0000259" key="10">
    <source>
        <dbReference type="Pfam" id="PF06280"/>
    </source>
</evidence>
<evidence type="ECO:0000256" key="6">
    <source>
        <dbReference type="ARBA" id="ARBA00022825"/>
    </source>
</evidence>
<evidence type="ECO:0000259" key="9">
    <source>
        <dbReference type="Pfam" id="PF02225"/>
    </source>
</evidence>
<dbReference type="Pfam" id="PF02225">
    <property type="entry name" value="PA"/>
    <property type="match status" value="1"/>
</dbReference>
<evidence type="ECO:0000256" key="4">
    <source>
        <dbReference type="ARBA" id="ARBA00022729"/>
    </source>
</evidence>
<dbReference type="Gene3D" id="2.60.40.10">
    <property type="entry name" value="Immunoglobulins"/>
    <property type="match status" value="1"/>
</dbReference>
<dbReference type="PANTHER" id="PTHR43806">
    <property type="entry name" value="PEPTIDASE S8"/>
    <property type="match status" value="1"/>
</dbReference>
<dbReference type="Pfam" id="PF06280">
    <property type="entry name" value="fn3_5"/>
    <property type="match status" value="1"/>
</dbReference>
<accession>A0AAU1U2L4</accession>
<evidence type="ECO:0000256" key="5">
    <source>
        <dbReference type="ARBA" id="ARBA00022801"/>
    </source>
</evidence>
<dbReference type="GO" id="GO:0016020">
    <property type="term" value="C:membrane"/>
    <property type="evidence" value="ECO:0007669"/>
    <property type="project" value="InterPro"/>
</dbReference>
<dbReference type="GO" id="GO:0004252">
    <property type="term" value="F:serine-type endopeptidase activity"/>
    <property type="evidence" value="ECO:0007669"/>
    <property type="project" value="InterPro"/>
</dbReference>
<dbReference type="InterPro" id="IPR010435">
    <property type="entry name" value="C5a/SBT2-like_Fn3"/>
</dbReference>
<dbReference type="Pfam" id="PF00082">
    <property type="entry name" value="Peptidase_S8"/>
    <property type="match status" value="1"/>
</dbReference>
<evidence type="ECO:0000256" key="3">
    <source>
        <dbReference type="ARBA" id="ARBA00022670"/>
    </source>
</evidence>
<evidence type="ECO:0000259" key="8">
    <source>
        <dbReference type="Pfam" id="PF00082"/>
    </source>
</evidence>
<evidence type="ECO:0000256" key="1">
    <source>
        <dbReference type="ARBA" id="ARBA00011073"/>
    </source>
</evidence>
<dbReference type="InterPro" id="IPR036852">
    <property type="entry name" value="Peptidase_S8/S53_dom_sf"/>
</dbReference>
<dbReference type="GO" id="GO:0005975">
    <property type="term" value="P:carbohydrate metabolic process"/>
    <property type="evidence" value="ECO:0007669"/>
    <property type="project" value="UniProtKB-ARBA"/>
</dbReference>
<dbReference type="Gene3D" id="3.50.30.30">
    <property type="match status" value="1"/>
</dbReference>
<dbReference type="InterPro" id="IPR050131">
    <property type="entry name" value="Peptidase_S8_subtilisin-like"/>
</dbReference>
<sequence length="961" mass="100551">MTLRAPQVGQGADVVSMSLGGQVIAPGGDVLSHAVDSLSTSSSTLFVVAAGNYGPGATTLTSPGIADDALTVGAVDKSDVLAPFSSRGPRLGDRAIKPDITAPGVNIVAARAAGTTMGTPVDANYTSASGTSMAAPHVAGSAAILKQRHPDWTGQRIKQALTAHSKKADSYTPYQQGYGRVDIPAALDPATELSGNADFGQVKWQKDTYDKVTRTLTLHNTTSADTTLTLAAEAKDSAGNPLAGSALTVSGPGGTDGKVTVPAGGSATVNVVLDPNGVGAGQYTGYVTATPDGGGDSVHTPVVFGKEAEHHDVTIKFTDRYGRTSSDVSLVLHGMDNSYREDSNLNGAAEHTYSLPVGRYSVEGVMYTAASADPKQPSAVDVFDLPEIEVTDKDQTQTVDGTTATDLTVKIAGEKRPLESGAWMTELARDDGSGGHSMALGEWGLLNGSGGRIGGIPSPAATHGTLRMYSFLAQREPLARLSVTTPEQQSIPVTMPAAALRFQGARDLPLVDAGTGSADDFAAVDAKGKAVLVAAPDRSAVDDQVRRAAAAGAKAVIATPTVPGALSNRPSAGDLTVPQVNASYDSGRNLRSLLAKGKVNIALQGVEESGYTYSTPFADTGRIPASLAKTVDADHFVKVRNTFHSDRQRHLSGEVLNAWAPGQPTSIRAAQYVNTGGSRDDYVLADPGVTYQPTVYATADERVHAYMTGARTTYATAGRTYHEDWFAAPARLNTNGAGPCNFCRTNLFTRIVVAPRDSEATHTLTGTLTDPANKWTFYRDGAQITDQSKVMVPEKADYRFVQELTRAQDVPGVALGGKIRTEWAFTSAAPTTMAVKDCDKFPGKPTACESLPAVQLGYDMPLDVLNRASAGDALDFTVQAGHAPGWSGSTAMAGAKVSVSYDDGATWREAQVDRADDHTFTVRAQHPELADTNGFVTLRTEAWDAAGNRTTQTITRAYALK</sequence>
<evidence type="ECO:0000313" key="11">
    <source>
        <dbReference type="EMBL" id="WTS11655.1"/>
    </source>
</evidence>
<dbReference type="EMBL" id="CP108195">
    <property type="protein sequence ID" value="WTS11655.1"/>
    <property type="molecule type" value="Genomic_DNA"/>
</dbReference>
<dbReference type="InterPro" id="IPR003137">
    <property type="entry name" value="PA_domain"/>
</dbReference>
<gene>
    <name evidence="11" type="ORF">OHU69_11740</name>
</gene>
<keyword evidence="6" id="KW-0720">Serine protease</keyword>
<comment type="caution">
    <text evidence="7">Lacks conserved residue(s) required for the propagation of feature annotation.</text>
</comment>
<dbReference type="Gene3D" id="2.60.40.650">
    <property type="match status" value="1"/>
</dbReference>
<keyword evidence="2" id="KW-0964">Secreted</keyword>
<protein>
    <submittedName>
        <fullName evidence="11">S8 family serine peptidase</fullName>
    </submittedName>
</protein>
<feature type="domain" description="PA" evidence="9">
    <location>
        <begin position="509"/>
        <end position="589"/>
    </location>
</feature>
<dbReference type="PANTHER" id="PTHR43806:SF65">
    <property type="entry name" value="SERINE PROTEASE APRX"/>
    <property type="match status" value="1"/>
</dbReference>
<dbReference type="AlphaFoldDB" id="A0AAU1U2L4"/>
<name>A0AAU1U2L4_9ACTN</name>
<dbReference type="SUPFAM" id="SSF52743">
    <property type="entry name" value="Subtilisin-like"/>
    <property type="match status" value="1"/>
</dbReference>
<organism evidence="11">
    <name type="scientific">Streptomyces sp. NBC_00119</name>
    <dbReference type="NCBI Taxonomy" id="2975659"/>
    <lineage>
        <taxon>Bacteria</taxon>
        <taxon>Bacillati</taxon>
        <taxon>Actinomycetota</taxon>
        <taxon>Actinomycetes</taxon>
        <taxon>Kitasatosporales</taxon>
        <taxon>Streptomycetaceae</taxon>
        <taxon>Streptomyces</taxon>
    </lineage>
</organism>
<reference evidence="11" key="1">
    <citation type="submission" date="2022-10" db="EMBL/GenBank/DDBJ databases">
        <title>The complete genomes of actinobacterial strains from the NBC collection.</title>
        <authorList>
            <person name="Joergensen T.S."/>
            <person name="Alvarez Arevalo M."/>
            <person name="Sterndorff E.B."/>
            <person name="Faurdal D."/>
            <person name="Vuksanovic O."/>
            <person name="Mourched A.-S."/>
            <person name="Charusanti P."/>
            <person name="Shaw S."/>
            <person name="Blin K."/>
            <person name="Weber T."/>
        </authorList>
    </citation>
    <scope>NUCLEOTIDE SEQUENCE</scope>
    <source>
        <strain evidence="11">NBC_00119</strain>
    </source>
</reference>
<dbReference type="GO" id="GO:0006508">
    <property type="term" value="P:proteolysis"/>
    <property type="evidence" value="ECO:0007669"/>
    <property type="project" value="UniProtKB-KW"/>
</dbReference>
<keyword evidence="4" id="KW-0732">Signal</keyword>
<feature type="domain" description="C5a peptidase/Subtilisin-like protease SBT2-like Fn3-like" evidence="10">
    <location>
        <begin position="206"/>
        <end position="303"/>
    </location>
</feature>
<dbReference type="Gene3D" id="3.40.50.200">
    <property type="entry name" value="Peptidase S8/S53 domain"/>
    <property type="match status" value="1"/>
</dbReference>
<comment type="similarity">
    <text evidence="1 7">Belongs to the peptidase S8 family.</text>
</comment>
<dbReference type="InterPro" id="IPR023828">
    <property type="entry name" value="Peptidase_S8_Ser-AS"/>
</dbReference>
<evidence type="ECO:0000256" key="7">
    <source>
        <dbReference type="PROSITE-ProRule" id="PRU01240"/>
    </source>
</evidence>
<evidence type="ECO:0000256" key="2">
    <source>
        <dbReference type="ARBA" id="ARBA00022512"/>
    </source>
</evidence>